<sequence>MSAATGPEDVDVALVGVGGAGLVALHHLALALRTAPRGSAALRVALVDDVDRLTPGPDGARPRDRTWCFWEDAPAVAPAVVRSWGAVDVLAPGPGAATRLTVDVAPLRYRMLRGEDLYALVDADVADAVRAGRLAVVRRPAATAVEDGAPGPGGRALVRTPGGDVVARWVLDSRPAPPLRPPATALLQHFRGELVRTDPAAPPAFDPDLPVLMDLRTPQPAVGLSFGYCLPLGPREALVEYTEFSPAVLDDAGYVAGLDAYRRLLGLRPRGGASAGPAGVDVVAVDHVEQGVIPMADDVRTARAGHRVRRLGTAGGATRASTGYTFSALQRQGAAVAAALVAGDDPLPPPAYPRRHRWMDSLVLRGWASGALEGPSFFPRLFARNPADRVLRFLDGATSPAEELALMATAPRGTMTALAGRDAAGRVRRRVAG</sequence>
<proteinExistence type="predicted"/>
<dbReference type="Proteomes" id="UP000276232">
    <property type="component" value="Unassembled WGS sequence"/>
</dbReference>
<comment type="caution">
    <text evidence="1">The sequence shown here is derived from an EMBL/GenBank/DDBJ whole genome shotgun (WGS) entry which is preliminary data.</text>
</comment>
<dbReference type="Pfam" id="PF05834">
    <property type="entry name" value="Lycopene_cycl"/>
    <property type="match status" value="1"/>
</dbReference>
<dbReference type="EMBL" id="RJKN01000014">
    <property type="protein sequence ID" value="ROP26507.1"/>
    <property type="molecule type" value="Genomic_DNA"/>
</dbReference>
<reference evidence="1 2" key="1">
    <citation type="journal article" date="2015" name="Stand. Genomic Sci.">
        <title>Genomic Encyclopedia of Bacterial and Archaeal Type Strains, Phase III: the genomes of soil and plant-associated and newly described type strains.</title>
        <authorList>
            <person name="Whitman W.B."/>
            <person name="Woyke T."/>
            <person name="Klenk H.P."/>
            <person name="Zhou Y."/>
            <person name="Lilburn T.G."/>
            <person name="Beck B.J."/>
            <person name="De Vos P."/>
            <person name="Vandamme P."/>
            <person name="Eisen J.A."/>
            <person name="Garrity G."/>
            <person name="Hugenholtz P."/>
            <person name="Kyrpides N.C."/>
        </authorList>
    </citation>
    <scope>NUCLEOTIDE SEQUENCE [LARGE SCALE GENOMIC DNA]</scope>
    <source>
        <strain evidence="1 2">CECT 7306</strain>
    </source>
</reference>
<dbReference type="InParanoid" id="A0A3N1G8H4"/>
<evidence type="ECO:0000313" key="2">
    <source>
        <dbReference type="Proteomes" id="UP000276232"/>
    </source>
</evidence>
<dbReference type="OrthoDB" id="24355at2"/>
<gene>
    <name evidence="1" type="ORF">EDC03_3430</name>
</gene>
<dbReference type="AlphaFoldDB" id="A0A3N1G8H4"/>
<keyword evidence="2" id="KW-1185">Reference proteome</keyword>
<evidence type="ECO:0000313" key="1">
    <source>
        <dbReference type="EMBL" id="ROP26507.1"/>
    </source>
</evidence>
<protein>
    <submittedName>
        <fullName evidence="1">Lycopene beta-cyclase</fullName>
    </submittedName>
</protein>
<name>A0A3N1G8H4_9ACTN</name>
<organism evidence="1 2">
    <name type="scientific">Pseudokineococcus lusitanus</name>
    <dbReference type="NCBI Taxonomy" id="763993"/>
    <lineage>
        <taxon>Bacteria</taxon>
        <taxon>Bacillati</taxon>
        <taxon>Actinomycetota</taxon>
        <taxon>Actinomycetes</taxon>
        <taxon>Kineosporiales</taxon>
        <taxon>Kineosporiaceae</taxon>
        <taxon>Pseudokineococcus</taxon>
    </lineage>
</organism>
<accession>A0A3N1G8H4</accession>